<reference evidence="1 2" key="1">
    <citation type="submission" date="2020-05" db="EMBL/GenBank/DDBJ databases">
        <title>Actinomadura verrucosospora NRRL-B18236 (PFL_A860) Genome sequencing and assembly.</title>
        <authorList>
            <person name="Samborskyy M."/>
        </authorList>
    </citation>
    <scope>NUCLEOTIDE SEQUENCE [LARGE SCALE GENOMIC DNA]</scope>
    <source>
        <strain evidence="1 2">NRRL:B18236</strain>
    </source>
</reference>
<dbReference type="Proteomes" id="UP000501240">
    <property type="component" value="Chromosome"/>
</dbReference>
<organism evidence="1 2">
    <name type="scientific">Actinomadura verrucosospora</name>
    <dbReference type="NCBI Taxonomy" id="46165"/>
    <lineage>
        <taxon>Bacteria</taxon>
        <taxon>Bacillati</taxon>
        <taxon>Actinomycetota</taxon>
        <taxon>Actinomycetes</taxon>
        <taxon>Streptosporangiales</taxon>
        <taxon>Thermomonosporaceae</taxon>
        <taxon>Actinomadura</taxon>
    </lineage>
</organism>
<dbReference type="RefSeq" id="WP_173094836.1">
    <property type="nucleotide sequence ID" value="NZ_CP053892.1"/>
</dbReference>
<sequence length="194" mass="20822">MTGQVSWAHTQVHQRVHSVMTAAMRADARTIDTVLLSLGDGGLDPYSREFVREARRLVLACTAALTCVLSAHRPGAGPRGDEICRGCGTSDCRTLHGVADVLAAYAVRPLTVDRAEAWRRADAWFNREGDPVPVGIAEFADGFAAWRVTAAPGETAQVAVIDGRCGALTLWPPLPLGTLAREYGEYRRTNPAPG</sequence>
<evidence type="ECO:0000313" key="1">
    <source>
        <dbReference type="EMBL" id="QKG20417.1"/>
    </source>
</evidence>
<keyword evidence="2" id="KW-1185">Reference proteome</keyword>
<evidence type="ECO:0000313" key="2">
    <source>
        <dbReference type="Proteomes" id="UP000501240"/>
    </source>
</evidence>
<protein>
    <submittedName>
        <fullName evidence="1">Uncharacterized protein</fullName>
    </submittedName>
</protein>
<name>A0A7D3ZDP7_ACTVE</name>
<dbReference type="EMBL" id="CP053892">
    <property type="protein sequence ID" value="QKG20417.1"/>
    <property type="molecule type" value="Genomic_DNA"/>
</dbReference>
<dbReference type="AlphaFoldDB" id="A0A7D3ZDP7"/>
<gene>
    <name evidence="1" type="ORF">ACTIVE_2055</name>
</gene>
<accession>A0A7D3ZDP7</accession>
<proteinExistence type="predicted"/>